<dbReference type="SUPFAM" id="SSF53590">
    <property type="entry name" value="Nucleoside hydrolase"/>
    <property type="match status" value="1"/>
</dbReference>
<keyword evidence="2" id="KW-0812">Transmembrane</keyword>
<dbReference type="EMBL" id="CADEBD010000042">
    <property type="protein sequence ID" value="CAB3221036.1"/>
    <property type="molecule type" value="Genomic_DNA"/>
</dbReference>
<keyword evidence="2" id="KW-1133">Transmembrane helix</keyword>
<evidence type="ECO:0000313" key="5">
    <source>
        <dbReference type="Proteomes" id="UP000494256"/>
    </source>
</evidence>
<feature type="domain" description="Inosine/uridine-preferring nucleoside hydrolase" evidence="3">
    <location>
        <begin position="86"/>
        <end position="375"/>
    </location>
</feature>
<protein>
    <recommendedName>
        <fullName evidence="3">Inosine/uridine-preferring nucleoside hydrolase domain-containing protein</fullName>
    </recommendedName>
</protein>
<dbReference type="Proteomes" id="UP000494256">
    <property type="component" value="Unassembled WGS sequence"/>
</dbReference>
<keyword evidence="2" id="KW-0472">Membrane</keyword>
<accession>A0A8S0YNV2</accession>
<comment type="caution">
    <text evidence="4">The sequence shown here is derived from an EMBL/GenBank/DDBJ whole genome shotgun (WGS) entry which is preliminary data.</text>
</comment>
<proteinExistence type="inferred from homology"/>
<dbReference type="AlphaFoldDB" id="A0A8S0YNV2"/>
<feature type="transmembrane region" description="Helical" evidence="2">
    <location>
        <begin position="7"/>
        <end position="29"/>
    </location>
</feature>
<dbReference type="PANTHER" id="PTHR46190:SF1">
    <property type="entry name" value="SI:CH211-201H21.5"/>
    <property type="match status" value="1"/>
</dbReference>
<sequence>MSPTKKVFTYIGAILILILLLTGWTLFFLSRRNDTKNNPELHGDMVRNWHNQPAPLRAGPKRCTAQDYICCHAETGPNPSEKGLKLVIDHDGGADDALAITMSILFEKYFNGPKIAALTTTYGNINQSQAIVNSARILKLCNRSDIPIYAGAKHALISGIESDFFFGFDGLGDDGYVAMEPIAIESVNAAVGLINLSKKYEGDLVIMAIGPLTNIALAITMDPDFIGRLSQLYVGAGHIYSESFPEPEFNAAMDPEAYYILADNARVDKVTIIPYSQVYVSLNATKKWRVNVLGAIDSPIIKALNGYERVSLASPGRVWSLLDPAVAAMALDNSIVKEYRNTDNGIILCGDKRGVNTNNFTSKNPNSRLVYTAFVKKYKKFLFDVYSASSCSIQHL</sequence>
<organism evidence="4 5">
    <name type="scientific">Arctia plantaginis</name>
    <name type="common">Wood tiger moth</name>
    <name type="synonym">Phalaena plantaginis</name>
    <dbReference type="NCBI Taxonomy" id="874455"/>
    <lineage>
        <taxon>Eukaryota</taxon>
        <taxon>Metazoa</taxon>
        <taxon>Ecdysozoa</taxon>
        <taxon>Arthropoda</taxon>
        <taxon>Hexapoda</taxon>
        <taxon>Insecta</taxon>
        <taxon>Pterygota</taxon>
        <taxon>Neoptera</taxon>
        <taxon>Endopterygota</taxon>
        <taxon>Lepidoptera</taxon>
        <taxon>Glossata</taxon>
        <taxon>Ditrysia</taxon>
        <taxon>Noctuoidea</taxon>
        <taxon>Erebidae</taxon>
        <taxon>Arctiinae</taxon>
        <taxon>Arctia</taxon>
    </lineage>
</organism>
<evidence type="ECO:0000259" key="3">
    <source>
        <dbReference type="Pfam" id="PF01156"/>
    </source>
</evidence>
<evidence type="ECO:0000313" key="4">
    <source>
        <dbReference type="EMBL" id="CAB3221036.1"/>
    </source>
</evidence>
<dbReference type="InterPro" id="IPR052775">
    <property type="entry name" value="IUN_hydrolase"/>
</dbReference>
<name>A0A8S0YNV2_ARCPL</name>
<reference evidence="4 5" key="1">
    <citation type="submission" date="2020-04" db="EMBL/GenBank/DDBJ databases">
        <authorList>
            <person name="Wallbank WR R."/>
            <person name="Pardo Diaz C."/>
            <person name="Kozak K."/>
            <person name="Martin S."/>
            <person name="Jiggins C."/>
            <person name="Moest M."/>
            <person name="Warren A I."/>
            <person name="Byers J.R.P. K."/>
            <person name="Montejo-Kovacevich G."/>
            <person name="Yen C E."/>
        </authorList>
    </citation>
    <scope>NUCLEOTIDE SEQUENCE [LARGE SCALE GENOMIC DNA]</scope>
</reference>
<gene>
    <name evidence="4" type="ORF">APLA_LOCUS628</name>
</gene>
<dbReference type="Pfam" id="PF01156">
    <property type="entry name" value="IU_nuc_hydro"/>
    <property type="match status" value="1"/>
</dbReference>
<dbReference type="PANTHER" id="PTHR46190">
    <property type="entry name" value="SI:CH211-201H21.5-RELATED"/>
    <property type="match status" value="1"/>
</dbReference>
<evidence type="ECO:0000256" key="2">
    <source>
        <dbReference type="SAM" id="Phobius"/>
    </source>
</evidence>
<dbReference type="InterPro" id="IPR036452">
    <property type="entry name" value="Ribo_hydro-like"/>
</dbReference>
<dbReference type="OrthoDB" id="166803at2759"/>
<dbReference type="GO" id="GO:0016799">
    <property type="term" value="F:hydrolase activity, hydrolyzing N-glycosyl compounds"/>
    <property type="evidence" value="ECO:0007669"/>
    <property type="project" value="InterPro"/>
</dbReference>
<comment type="similarity">
    <text evidence="1">Belongs to the IUNH family.</text>
</comment>
<dbReference type="InterPro" id="IPR001910">
    <property type="entry name" value="Inosine/uridine_hydrolase_dom"/>
</dbReference>
<evidence type="ECO:0000256" key="1">
    <source>
        <dbReference type="ARBA" id="ARBA00009176"/>
    </source>
</evidence>
<dbReference type="Gene3D" id="3.90.245.10">
    <property type="entry name" value="Ribonucleoside hydrolase-like"/>
    <property type="match status" value="1"/>
</dbReference>